<dbReference type="SMART" id="SM00387">
    <property type="entry name" value="HATPase_c"/>
    <property type="match status" value="1"/>
</dbReference>
<evidence type="ECO:0000256" key="2">
    <source>
        <dbReference type="ARBA" id="ARBA00012438"/>
    </source>
</evidence>
<evidence type="ECO:0000256" key="6">
    <source>
        <dbReference type="SAM" id="Phobius"/>
    </source>
</evidence>
<dbReference type="AlphaFoldDB" id="A0AAP2E115"/>
<dbReference type="InterPro" id="IPR036890">
    <property type="entry name" value="HATPase_C_sf"/>
</dbReference>
<evidence type="ECO:0000259" key="7">
    <source>
        <dbReference type="PROSITE" id="PS50109"/>
    </source>
</evidence>
<feature type="transmembrane region" description="Helical" evidence="6">
    <location>
        <begin position="103"/>
        <end position="123"/>
    </location>
</feature>
<dbReference type="InterPro" id="IPR050351">
    <property type="entry name" value="BphY/WalK/GraS-like"/>
</dbReference>
<dbReference type="SMART" id="SM00388">
    <property type="entry name" value="HisKA"/>
    <property type="match status" value="1"/>
</dbReference>
<dbReference type="PANTHER" id="PTHR42878:SF15">
    <property type="entry name" value="BACTERIOPHYTOCHROME"/>
    <property type="match status" value="1"/>
</dbReference>
<gene>
    <name evidence="8" type="ORF">KK062_15675</name>
</gene>
<keyword evidence="6" id="KW-1133">Transmembrane helix</keyword>
<dbReference type="Pfam" id="PF02518">
    <property type="entry name" value="HATPase_c"/>
    <property type="match status" value="1"/>
</dbReference>
<dbReference type="SUPFAM" id="SSF55874">
    <property type="entry name" value="ATPase domain of HSP90 chaperone/DNA topoisomerase II/histidine kinase"/>
    <property type="match status" value="1"/>
</dbReference>
<dbReference type="PROSITE" id="PS50109">
    <property type="entry name" value="HIS_KIN"/>
    <property type="match status" value="1"/>
</dbReference>
<evidence type="ECO:0000256" key="5">
    <source>
        <dbReference type="ARBA" id="ARBA00022777"/>
    </source>
</evidence>
<organism evidence="8 9">
    <name type="scientific">Dawidia cretensis</name>
    <dbReference type="NCBI Taxonomy" id="2782350"/>
    <lineage>
        <taxon>Bacteria</taxon>
        <taxon>Pseudomonadati</taxon>
        <taxon>Bacteroidota</taxon>
        <taxon>Cytophagia</taxon>
        <taxon>Cytophagales</taxon>
        <taxon>Chryseotaleaceae</taxon>
        <taxon>Dawidia</taxon>
    </lineage>
</organism>
<dbReference type="InterPro" id="IPR036097">
    <property type="entry name" value="HisK_dim/P_sf"/>
</dbReference>
<evidence type="ECO:0000256" key="4">
    <source>
        <dbReference type="ARBA" id="ARBA00022679"/>
    </source>
</evidence>
<feature type="transmembrane region" description="Helical" evidence="6">
    <location>
        <begin position="9"/>
        <end position="29"/>
    </location>
</feature>
<feature type="domain" description="Histidine kinase" evidence="7">
    <location>
        <begin position="150"/>
        <end position="364"/>
    </location>
</feature>
<dbReference type="InterPro" id="IPR003594">
    <property type="entry name" value="HATPase_dom"/>
</dbReference>
<protein>
    <recommendedName>
        <fullName evidence="2">histidine kinase</fullName>
        <ecNumber evidence="2">2.7.13.3</ecNumber>
    </recommendedName>
</protein>
<keyword evidence="6" id="KW-0812">Transmembrane</keyword>
<dbReference type="PANTHER" id="PTHR42878">
    <property type="entry name" value="TWO-COMPONENT HISTIDINE KINASE"/>
    <property type="match status" value="1"/>
</dbReference>
<reference evidence="8 9" key="1">
    <citation type="submission" date="2021-05" db="EMBL/GenBank/DDBJ databases">
        <title>A Polyphasic approach of four new species of the genus Ohtaekwangia: Ohtaekwangia histidinii sp. nov., Ohtaekwangia cretensis sp. nov., Ohtaekwangia indiensis sp. nov., Ohtaekwangia reichenbachii sp. nov. from diverse environment.</title>
        <authorList>
            <person name="Octaviana S."/>
        </authorList>
    </citation>
    <scope>NUCLEOTIDE SEQUENCE [LARGE SCALE GENOMIC DNA]</scope>
    <source>
        <strain evidence="8 9">PWU5</strain>
    </source>
</reference>
<comment type="caution">
    <text evidence="8">The sequence shown here is derived from an EMBL/GenBank/DDBJ whole genome shotgun (WGS) entry which is preliminary data.</text>
</comment>
<dbReference type="Gene3D" id="3.30.565.10">
    <property type="entry name" value="Histidine kinase-like ATPase, C-terminal domain"/>
    <property type="match status" value="1"/>
</dbReference>
<dbReference type="CDD" id="cd00082">
    <property type="entry name" value="HisKA"/>
    <property type="match status" value="1"/>
</dbReference>
<dbReference type="SUPFAM" id="SSF47384">
    <property type="entry name" value="Homodimeric domain of signal transducing histidine kinase"/>
    <property type="match status" value="1"/>
</dbReference>
<dbReference type="GO" id="GO:0030295">
    <property type="term" value="F:protein kinase activator activity"/>
    <property type="evidence" value="ECO:0007669"/>
    <property type="project" value="TreeGrafter"/>
</dbReference>
<accession>A0AAP2E115</accession>
<dbReference type="EC" id="2.7.13.3" evidence="2"/>
<keyword evidence="9" id="KW-1185">Reference proteome</keyword>
<keyword evidence="4" id="KW-0808">Transferase</keyword>
<evidence type="ECO:0000313" key="9">
    <source>
        <dbReference type="Proteomes" id="UP001319080"/>
    </source>
</evidence>
<evidence type="ECO:0000256" key="1">
    <source>
        <dbReference type="ARBA" id="ARBA00000085"/>
    </source>
</evidence>
<dbReference type="InterPro" id="IPR004358">
    <property type="entry name" value="Sig_transdc_His_kin-like_C"/>
</dbReference>
<dbReference type="InterPro" id="IPR005467">
    <property type="entry name" value="His_kinase_dom"/>
</dbReference>
<evidence type="ECO:0000313" key="8">
    <source>
        <dbReference type="EMBL" id="MBT1709682.1"/>
    </source>
</evidence>
<dbReference type="GO" id="GO:0007234">
    <property type="term" value="P:osmosensory signaling via phosphorelay pathway"/>
    <property type="evidence" value="ECO:0007669"/>
    <property type="project" value="TreeGrafter"/>
</dbReference>
<sequence>MKLYVEKKVIGGFIITVSILISLGVYAHINNRALLSASRKVSHLDDVLYHLERTLVRAADRETGDKVTMDSIRQVVASMQYQQTQQLHQHEAEMSRRIWHTDVAFISLLGTTVLILAAVFGTLQVHLAGRTRAEENAGHLHRELEAFTYSVSHDLRAPLRSIHGYSQILQDEYGEKLDANGRRIANTVMKNAQKMGRLIDDLLDFSHVGRSTLHPGKVNMADLVNALLADNIDRKTHETLRVHVHTLPPVVADIGLIRQVWTNLISNAVKYSSKKEFPQVWINAFETGTEIVYSVRDNGVGFDMQYVHKLFGVFQRLHRDDEFEGTGVGLALVYRIVARHGGRAWAEAVPDQGATFFFALPRTVNPNDR</sequence>
<dbReference type="PRINTS" id="PR00344">
    <property type="entry name" value="BCTRLSENSOR"/>
</dbReference>
<dbReference type="EMBL" id="JAHESE010000015">
    <property type="protein sequence ID" value="MBT1709682.1"/>
    <property type="molecule type" value="Genomic_DNA"/>
</dbReference>
<name>A0AAP2E115_9BACT</name>
<keyword evidence="5" id="KW-0418">Kinase</keyword>
<dbReference type="GO" id="GO:0000156">
    <property type="term" value="F:phosphorelay response regulator activity"/>
    <property type="evidence" value="ECO:0007669"/>
    <property type="project" value="TreeGrafter"/>
</dbReference>
<dbReference type="Pfam" id="PF00512">
    <property type="entry name" value="HisKA"/>
    <property type="match status" value="1"/>
</dbReference>
<comment type="catalytic activity">
    <reaction evidence="1">
        <text>ATP + protein L-histidine = ADP + protein N-phospho-L-histidine.</text>
        <dbReference type="EC" id="2.7.13.3"/>
    </reaction>
</comment>
<proteinExistence type="predicted"/>
<dbReference type="Gene3D" id="1.10.287.130">
    <property type="match status" value="1"/>
</dbReference>
<dbReference type="FunFam" id="3.30.565.10:FF:000006">
    <property type="entry name" value="Sensor histidine kinase WalK"/>
    <property type="match status" value="1"/>
</dbReference>
<dbReference type="InterPro" id="IPR003661">
    <property type="entry name" value="HisK_dim/P_dom"/>
</dbReference>
<dbReference type="GO" id="GO:0000155">
    <property type="term" value="F:phosphorelay sensor kinase activity"/>
    <property type="evidence" value="ECO:0007669"/>
    <property type="project" value="InterPro"/>
</dbReference>
<dbReference type="RefSeq" id="WP_254085261.1">
    <property type="nucleotide sequence ID" value="NZ_JAHESE010000015.1"/>
</dbReference>
<evidence type="ECO:0000256" key="3">
    <source>
        <dbReference type="ARBA" id="ARBA00022553"/>
    </source>
</evidence>
<dbReference type="Proteomes" id="UP001319080">
    <property type="component" value="Unassembled WGS sequence"/>
</dbReference>
<keyword evidence="6" id="KW-0472">Membrane</keyword>
<keyword evidence="3" id="KW-0597">Phosphoprotein</keyword>